<gene>
    <name evidence="4" type="primary">fabG</name>
    <name evidence="4" type="ORF">GCM10011333_17590</name>
</gene>
<proteinExistence type="inferred from homology"/>
<sequence length="260" mass="26393">MSAATTGTEAEAQTPPGLLTAKTVVITGAGRGIGRDMARAMALSGATVVVADVDLGSAQETAGLLPGTGHLGVACDVTSEESVSALADAATEAAGGIDVWVNNAGITRDRVMRKMSVEDFTAVLQVHVLGAWLGTRAASARMRERGGGSIVNMSSISGKVGNPGQTNYSAAKAGIVGLTKAAAKEVARHGVRVNAIQPGLIDTDMTRAMPPDVLQEKIGEVPLGRIGTVRDVAHAALFLASDLSAYITGTVIEVSGGRHI</sequence>
<dbReference type="SUPFAM" id="SSF51735">
    <property type="entry name" value="NAD(P)-binding Rossmann-fold domains"/>
    <property type="match status" value="1"/>
</dbReference>
<dbReference type="PRINTS" id="PR00080">
    <property type="entry name" value="SDRFAMILY"/>
</dbReference>
<evidence type="ECO:0000259" key="3">
    <source>
        <dbReference type="SMART" id="SM00822"/>
    </source>
</evidence>
<keyword evidence="5" id="KW-1185">Reference proteome</keyword>
<dbReference type="NCBIfam" id="NF005559">
    <property type="entry name" value="PRK07231.1"/>
    <property type="match status" value="1"/>
</dbReference>
<evidence type="ECO:0000256" key="1">
    <source>
        <dbReference type="ARBA" id="ARBA00006484"/>
    </source>
</evidence>
<dbReference type="InterPro" id="IPR020904">
    <property type="entry name" value="Sc_DH/Rdtase_CS"/>
</dbReference>
<evidence type="ECO:0000313" key="4">
    <source>
        <dbReference type="EMBL" id="GGA15041.1"/>
    </source>
</evidence>
<dbReference type="AlphaFoldDB" id="A0A8J2XHI1"/>
<dbReference type="Pfam" id="PF13561">
    <property type="entry name" value="adh_short_C2"/>
    <property type="match status" value="1"/>
</dbReference>
<dbReference type="RefSeq" id="WP_188550543.1">
    <property type="nucleotide sequence ID" value="NZ_BMFY01000006.1"/>
</dbReference>
<dbReference type="PROSITE" id="PS00061">
    <property type="entry name" value="ADH_SHORT"/>
    <property type="match status" value="1"/>
</dbReference>
<dbReference type="PANTHER" id="PTHR42760">
    <property type="entry name" value="SHORT-CHAIN DEHYDROGENASES/REDUCTASES FAMILY MEMBER"/>
    <property type="match status" value="1"/>
</dbReference>
<feature type="domain" description="Ketoreductase" evidence="3">
    <location>
        <begin position="22"/>
        <end position="203"/>
    </location>
</feature>
<dbReference type="PRINTS" id="PR00081">
    <property type="entry name" value="GDHRDH"/>
</dbReference>
<reference evidence="4" key="2">
    <citation type="submission" date="2020-09" db="EMBL/GenBank/DDBJ databases">
        <authorList>
            <person name="Sun Q."/>
            <person name="Zhou Y."/>
        </authorList>
    </citation>
    <scope>NUCLEOTIDE SEQUENCE</scope>
    <source>
        <strain evidence="4">CGMCC 1.12785</strain>
    </source>
</reference>
<dbReference type="SMART" id="SM00822">
    <property type="entry name" value="PKS_KR"/>
    <property type="match status" value="1"/>
</dbReference>
<dbReference type="GO" id="GO:0030497">
    <property type="term" value="P:fatty acid elongation"/>
    <property type="evidence" value="ECO:0007669"/>
    <property type="project" value="TreeGrafter"/>
</dbReference>
<dbReference type="NCBIfam" id="NF004198">
    <property type="entry name" value="PRK05653.1-3"/>
    <property type="match status" value="1"/>
</dbReference>
<dbReference type="PANTHER" id="PTHR42760:SF40">
    <property type="entry name" value="3-OXOACYL-[ACYL-CARRIER-PROTEIN] REDUCTASE, CHLOROPLASTIC"/>
    <property type="match status" value="1"/>
</dbReference>
<dbReference type="Gene3D" id="3.40.50.720">
    <property type="entry name" value="NAD(P)-binding Rossmann-like Domain"/>
    <property type="match status" value="1"/>
</dbReference>
<protein>
    <submittedName>
        <fullName evidence="4">3-oxoacyl-[acyl-carrier-protein] reductase</fullName>
    </submittedName>
</protein>
<comment type="caution">
    <text evidence="4">The sequence shown here is derived from an EMBL/GenBank/DDBJ whole genome shotgun (WGS) entry which is preliminary data.</text>
</comment>
<reference evidence="4" key="1">
    <citation type="journal article" date="2014" name="Int. J. Syst. Evol. Microbiol.">
        <title>Complete genome sequence of Corynebacterium casei LMG S-19264T (=DSM 44701T), isolated from a smear-ripened cheese.</title>
        <authorList>
            <consortium name="US DOE Joint Genome Institute (JGI-PGF)"/>
            <person name="Walter F."/>
            <person name="Albersmeier A."/>
            <person name="Kalinowski J."/>
            <person name="Ruckert C."/>
        </authorList>
    </citation>
    <scope>NUCLEOTIDE SEQUENCE</scope>
    <source>
        <strain evidence="4">CGMCC 1.12785</strain>
    </source>
</reference>
<dbReference type="EMBL" id="BMFY01000006">
    <property type="protein sequence ID" value="GGA15041.1"/>
    <property type="molecule type" value="Genomic_DNA"/>
</dbReference>
<dbReference type="InterPro" id="IPR057326">
    <property type="entry name" value="KR_dom"/>
</dbReference>
<keyword evidence="2" id="KW-0560">Oxidoreductase</keyword>
<evidence type="ECO:0000256" key="2">
    <source>
        <dbReference type="ARBA" id="ARBA00023002"/>
    </source>
</evidence>
<evidence type="ECO:0000313" key="5">
    <source>
        <dbReference type="Proteomes" id="UP000616114"/>
    </source>
</evidence>
<organism evidence="4 5">
    <name type="scientific">Sediminivirga luteola</name>
    <dbReference type="NCBI Taxonomy" id="1774748"/>
    <lineage>
        <taxon>Bacteria</taxon>
        <taxon>Bacillati</taxon>
        <taxon>Actinomycetota</taxon>
        <taxon>Actinomycetes</taxon>
        <taxon>Micrococcales</taxon>
        <taxon>Brevibacteriaceae</taxon>
        <taxon>Sediminivirga</taxon>
    </lineage>
</organism>
<dbReference type="GO" id="GO:0016616">
    <property type="term" value="F:oxidoreductase activity, acting on the CH-OH group of donors, NAD or NADP as acceptor"/>
    <property type="evidence" value="ECO:0007669"/>
    <property type="project" value="TreeGrafter"/>
</dbReference>
<dbReference type="InterPro" id="IPR036291">
    <property type="entry name" value="NAD(P)-bd_dom_sf"/>
</dbReference>
<accession>A0A8J2XHI1</accession>
<dbReference type="InterPro" id="IPR002347">
    <property type="entry name" value="SDR_fam"/>
</dbReference>
<name>A0A8J2XHI1_9MICO</name>
<comment type="similarity">
    <text evidence="1">Belongs to the short-chain dehydrogenases/reductases (SDR) family.</text>
</comment>
<dbReference type="FunFam" id="3.40.50.720:FF:000173">
    <property type="entry name" value="3-oxoacyl-[acyl-carrier protein] reductase"/>
    <property type="match status" value="1"/>
</dbReference>
<dbReference type="Proteomes" id="UP000616114">
    <property type="component" value="Unassembled WGS sequence"/>
</dbReference>